<dbReference type="InterPro" id="IPR000917">
    <property type="entry name" value="Sulfatase_N"/>
</dbReference>
<dbReference type="eggNOG" id="KOG3867">
    <property type="taxonomic scope" value="Eukaryota"/>
</dbReference>
<dbReference type="PANTHER" id="PTHR10342">
    <property type="entry name" value="ARYLSULFATASE"/>
    <property type="match status" value="1"/>
</dbReference>
<name>A0A212ETP0_DANPL</name>
<evidence type="ECO:0000313" key="8">
    <source>
        <dbReference type="EMBL" id="OWR44858.1"/>
    </source>
</evidence>
<evidence type="ECO:0000256" key="1">
    <source>
        <dbReference type="ARBA" id="ARBA00001913"/>
    </source>
</evidence>
<dbReference type="PROSITE" id="PS00149">
    <property type="entry name" value="SULFATASE_2"/>
    <property type="match status" value="1"/>
</dbReference>
<dbReference type="FunCoup" id="A0A212ETP0">
    <property type="interactions" value="61"/>
</dbReference>
<dbReference type="InterPro" id="IPR024607">
    <property type="entry name" value="Sulfatase_CS"/>
</dbReference>
<feature type="domain" description="Sulfatase N-terminal" evidence="7">
    <location>
        <begin position="59"/>
        <end position="381"/>
    </location>
</feature>
<dbReference type="Proteomes" id="UP000007151">
    <property type="component" value="Unassembled WGS sequence"/>
</dbReference>
<accession>A0A212ETP0</accession>
<reference evidence="8 9" key="1">
    <citation type="journal article" date="2011" name="Cell">
        <title>The monarch butterfly genome yields insights into long-distance migration.</title>
        <authorList>
            <person name="Zhan S."/>
            <person name="Merlin C."/>
            <person name="Boore J.L."/>
            <person name="Reppert S.M."/>
        </authorList>
    </citation>
    <scope>NUCLEOTIDE SEQUENCE [LARGE SCALE GENOMIC DNA]</scope>
    <source>
        <strain evidence="8">F-2</strain>
    </source>
</reference>
<keyword evidence="6" id="KW-0325">Glycoprotein</keyword>
<dbReference type="STRING" id="278856.A0A212ETP0"/>
<sequence length="573" mass="63943">MRLETRCTNHMNNSCDSSVECPRLTAEELFEFESPSSMLLVLLLFIVTSLSDCECHERPNIVLIIADDLGWNDVGFHGSNQIPTPNIDIMAWSGVSLHNYYVTPICTPSRAALMTGKYPIHTGMQHTVIFAAEPRGLPLTEKILPQYLKELGYKTHLVGKWHLGSYKKEYLPLNRGFDSHLGFWNGKIDMYDHTNQEKGYWGFDFRRDFSTAHDLFGQYATDVYTNEAVKIIKSHNTSSPLFLMLSHSAVHTGNPSEPIRAPEKLFVNFTHIQDFQRRKFAAVLTKLDESVGEVVAALKAKGVLNDSIVVFTTDNGGAAAGFNDNAASNYPLRGVKNTLWEGGVRGAGWLWSPFIDKRSRVATQRMHLVDWLPTLLSAAGMNVSSIKHIDGVDQWCALSQDLPSARESLVHNIDDESGSASITYKQWKVHKGTNYGGSWDGWYGPAGREGAYDTTRLLASKAAGALLDIGMLPDTEHILRLRSEATVECGDREALPCRPLEAPCLFNIDEDPCETRNLADIHPDVLQVMLKELDRVNRTAVPPNNQPLTPGGDPKYWGYVITNFGDYINNEIK</sequence>
<dbReference type="Gene3D" id="3.40.720.10">
    <property type="entry name" value="Alkaline Phosphatase, subunit A"/>
    <property type="match status" value="1"/>
</dbReference>
<dbReference type="PANTHER" id="PTHR10342:SF273">
    <property type="entry name" value="RE14504P"/>
    <property type="match status" value="1"/>
</dbReference>
<dbReference type="InParanoid" id="A0A212ETP0"/>
<dbReference type="PROSITE" id="PS00523">
    <property type="entry name" value="SULFATASE_1"/>
    <property type="match status" value="1"/>
</dbReference>
<comment type="caution">
    <text evidence="8">The sequence shown here is derived from an EMBL/GenBank/DDBJ whole genome shotgun (WGS) entry which is preliminary data.</text>
</comment>
<dbReference type="InterPro" id="IPR047115">
    <property type="entry name" value="ARSB"/>
</dbReference>
<proteinExistence type="inferred from homology"/>
<evidence type="ECO:0000256" key="3">
    <source>
        <dbReference type="ARBA" id="ARBA00022723"/>
    </source>
</evidence>
<evidence type="ECO:0000256" key="2">
    <source>
        <dbReference type="ARBA" id="ARBA00008779"/>
    </source>
</evidence>
<gene>
    <name evidence="8" type="ORF">KGM_211903</name>
</gene>
<evidence type="ECO:0000256" key="6">
    <source>
        <dbReference type="ARBA" id="ARBA00023180"/>
    </source>
</evidence>
<dbReference type="GO" id="GO:0046872">
    <property type="term" value="F:metal ion binding"/>
    <property type="evidence" value="ECO:0007669"/>
    <property type="project" value="UniProtKB-KW"/>
</dbReference>
<dbReference type="Gene3D" id="3.30.1120.10">
    <property type="match status" value="1"/>
</dbReference>
<evidence type="ECO:0000259" key="7">
    <source>
        <dbReference type="Pfam" id="PF00884"/>
    </source>
</evidence>
<dbReference type="SUPFAM" id="SSF53649">
    <property type="entry name" value="Alkaline phosphatase-like"/>
    <property type="match status" value="1"/>
</dbReference>
<keyword evidence="9" id="KW-1185">Reference proteome</keyword>
<comment type="similarity">
    <text evidence="2">Belongs to the sulfatase family.</text>
</comment>
<keyword evidence="4" id="KW-0378">Hydrolase</keyword>
<keyword evidence="5" id="KW-0106">Calcium</keyword>
<dbReference type="Pfam" id="PF00884">
    <property type="entry name" value="Sulfatase"/>
    <property type="match status" value="1"/>
</dbReference>
<dbReference type="InterPro" id="IPR017850">
    <property type="entry name" value="Alkaline_phosphatase_core_sf"/>
</dbReference>
<organism evidence="8 9">
    <name type="scientific">Danaus plexippus plexippus</name>
    <dbReference type="NCBI Taxonomy" id="278856"/>
    <lineage>
        <taxon>Eukaryota</taxon>
        <taxon>Metazoa</taxon>
        <taxon>Ecdysozoa</taxon>
        <taxon>Arthropoda</taxon>
        <taxon>Hexapoda</taxon>
        <taxon>Insecta</taxon>
        <taxon>Pterygota</taxon>
        <taxon>Neoptera</taxon>
        <taxon>Endopterygota</taxon>
        <taxon>Lepidoptera</taxon>
        <taxon>Glossata</taxon>
        <taxon>Ditrysia</taxon>
        <taxon>Papilionoidea</taxon>
        <taxon>Nymphalidae</taxon>
        <taxon>Danainae</taxon>
        <taxon>Danaini</taxon>
        <taxon>Danaina</taxon>
        <taxon>Danaus</taxon>
        <taxon>Danaus</taxon>
    </lineage>
</organism>
<evidence type="ECO:0000256" key="5">
    <source>
        <dbReference type="ARBA" id="ARBA00022837"/>
    </source>
</evidence>
<dbReference type="KEGG" id="dpl:KGM_211903"/>
<comment type="cofactor">
    <cofactor evidence="1">
        <name>Ca(2+)</name>
        <dbReference type="ChEBI" id="CHEBI:29108"/>
    </cofactor>
</comment>
<dbReference type="EMBL" id="AGBW02012542">
    <property type="protein sequence ID" value="OWR44858.1"/>
    <property type="molecule type" value="Genomic_DNA"/>
</dbReference>
<evidence type="ECO:0000256" key="4">
    <source>
        <dbReference type="ARBA" id="ARBA00022801"/>
    </source>
</evidence>
<protein>
    <recommendedName>
        <fullName evidence="7">Sulfatase N-terminal domain-containing protein</fullName>
    </recommendedName>
</protein>
<evidence type="ECO:0000313" key="9">
    <source>
        <dbReference type="Proteomes" id="UP000007151"/>
    </source>
</evidence>
<keyword evidence="3" id="KW-0479">Metal-binding</keyword>
<dbReference type="CDD" id="cd16029">
    <property type="entry name" value="4-S"/>
    <property type="match status" value="1"/>
</dbReference>
<dbReference type="AlphaFoldDB" id="A0A212ETP0"/>
<dbReference type="GO" id="GO:0008484">
    <property type="term" value="F:sulfuric ester hydrolase activity"/>
    <property type="evidence" value="ECO:0007669"/>
    <property type="project" value="InterPro"/>
</dbReference>